<evidence type="ECO:0000256" key="1">
    <source>
        <dbReference type="ARBA" id="ARBA00006096"/>
    </source>
</evidence>
<dbReference type="RefSeq" id="WP_125404511.1">
    <property type="nucleotide sequence ID" value="NZ_JBEHHI010000003.1"/>
</dbReference>
<accession>A0ABV3XWZ6</accession>
<evidence type="ECO:0000256" key="3">
    <source>
        <dbReference type="SAM" id="SignalP"/>
    </source>
</evidence>
<name>A0ABV3XWZ6_9RHOB</name>
<dbReference type="Gene3D" id="3.50.80.20">
    <property type="entry name" value="D-Ala-D-Ala carboxypeptidase C, peptidase S13"/>
    <property type="match status" value="1"/>
</dbReference>
<dbReference type="Gene3D" id="3.40.710.10">
    <property type="entry name" value="DD-peptidase/beta-lactamase superfamily"/>
    <property type="match status" value="2"/>
</dbReference>
<keyword evidence="5" id="KW-1185">Reference proteome</keyword>
<dbReference type="PRINTS" id="PR00922">
    <property type="entry name" value="DADACBPTASE3"/>
</dbReference>
<dbReference type="GO" id="GO:0004180">
    <property type="term" value="F:carboxypeptidase activity"/>
    <property type="evidence" value="ECO:0007669"/>
    <property type="project" value="UniProtKB-KW"/>
</dbReference>
<organism evidence="4 5">
    <name type="scientific">Rhodovulum iodosum</name>
    <dbReference type="NCBI Taxonomy" id="68291"/>
    <lineage>
        <taxon>Bacteria</taxon>
        <taxon>Pseudomonadati</taxon>
        <taxon>Pseudomonadota</taxon>
        <taxon>Alphaproteobacteria</taxon>
        <taxon>Rhodobacterales</taxon>
        <taxon>Paracoccaceae</taxon>
        <taxon>Rhodovulum</taxon>
    </lineage>
</organism>
<keyword evidence="2" id="KW-0378">Hydrolase</keyword>
<dbReference type="SUPFAM" id="SSF56601">
    <property type="entry name" value="beta-lactamase/transpeptidase-like"/>
    <property type="match status" value="1"/>
</dbReference>
<dbReference type="PROSITE" id="PS51318">
    <property type="entry name" value="TAT"/>
    <property type="match status" value="1"/>
</dbReference>
<evidence type="ECO:0000256" key="2">
    <source>
        <dbReference type="ARBA" id="ARBA00022801"/>
    </source>
</evidence>
<dbReference type="InterPro" id="IPR000667">
    <property type="entry name" value="Peptidase_S13"/>
</dbReference>
<dbReference type="PANTHER" id="PTHR30023">
    <property type="entry name" value="D-ALANYL-D-ALANINE CARBOXYPEPTIDASE"/>
    <property type="match status" value="1"/>
</dbReference>
<keyword evidence="4" id="KW-0645">Protease</keyword>
<evidence type="ECO:0000313" key="4">
    <source>
        <dbReference type="EMBL" id="MEX5729896.1"/>
    </source>
</evidence>
<dbReference type="NCBIfam" id="TIGR00666">
    <property type="entry name" value="PBP4"/>
    <property type="match status" value="1"/>
</dbReference>
<dbReference type="EMBL" id="JBEHHI010000003">
    <property type="protein sequence ID" value="MEX5729896.1"/>
    <property type="molecule type" value="Genomic_DNA"/>
</dbReference>
<reference evidence="4 5" key="1">
    <citation type="submission" date="2024-06" db="EMBL/GenBank/DDBJ databases">
        <title>Genome of Rhodovulum iodosum, a marine photoferrotroph.</title>
        <authorList>
            <person name="Bianchini G."/>
            <person name="Nikeleit V."/>
            <person name="Kappler A."/>
            <person name="Bryce C."/>
            <person name="Sanchez-Baracaldo P."/>
        </authorList>
    </citation>
    <scope>NUCLEOTIDE SEQUENCE [LARGE SCALE GENOMIC DNA]</scope>
    <source>
        <strain evidence="4 5">UT/N1</strain>
    </source>
</reference>
<dbReference type="InterPro" id="IPR012338">
    <property type="entry name" value="Beta-lactam/transpept-like"/>
</dbReference>
<proteinExistence type="inferred from homology"/>
<gene>
    <name evidence="4" type="ORF">Ga0609869_003249</name>
</gene>
<dbReference type="Proteomes" id="UP001560019">
    <property type="component" value="Unassembled WGS sequence"/>
</dbReference>
<comment type="caution">
    <text evidence="4">The sequence shown here is derived from an EMBL/GenBank/DDBJ whole genome shotgun (WGS) entry which is preliminary data.</text>
</comment>
<dbReference type="PANTHER" id="PTHR30023:SF0">
    <property type="entry name" value="PENICILLIN-SENSITIVE CARBOXYPEPTIDASE A"/>
    <property type="match status" value="1"/>
</dbReference>
<feature type="chain" id="PRO_5045100372" evidence="3">
    <location>
        <begin position="28"/>
        <end position="498"/>
    </location>
</feature>
<protein>
    <submittedName>
        <fullName evidence="4">D-alanyl-D-alanine carboxypeptidase/D-alanyl-D-alanine-endopeptidase (Penicillin-binding protein 4)</fullName>
    </submittedName>
</protein>
<evidence type="ECO:0000313" key="5">
    <source>
        <dbReference type="Proteomes" id="UP001560019"/>
    </source>
</evidence>
<comment type="similarity">
    <text evidence="1">Belongs to the peptidase S13 family.</text>
</comment>
<feature type="signal peptide" evidence="3">
    <location>
        <begin position="1"/>
        <end position="27"/>
    </location>
</feature>
<keyword evidence="3" id="KW-0732">Signal</keyword>
<dbReference type="Pfam" id="PF02113">
    <property type="entry name" value="Peptidase_S13"/>
    <property type="match status" value="1"/>
</dbReference>
<sequence>MANRGTNLSRRWVLAALGAGAAQGALANAPLQAPRPAPRPAGLQNAAAPDAAALIAKARLSGKIGYAVADARTGEILEAKNPLLGLPPASVTKALTALYGLEALGPAYRFTTQVIATGPVSGGRLDGDLVLVGGGDPTLDTDMLADLAAQLHAAGLREVAGRFRYYAGALPSVAAIDPGQPPHVGYNPAICGLNLNFNRVHFEWRRGSGGYAVTMDARAQRYRPEVSVARMQVVNRAAPVYTYSSKGGVDEWTVARGALGKGGARWLPVRRPALYTAEVFQTLARAHGIALPRPEAADRLPGGTALARHASAPLPDILRDMLKYSTNMTAEAVGLTATRARSLPALSLDASGDAMAGWMETRLGAHKARFVDHSGLGDASRLSAAEMVRALAQVGPDGPLRPLLKTIALRDDQGRPMRAHPVEIRAKTGTLNFVSALAGYIRAPSGPDLAFAIFTADPARRASLVPAERERPEGGRAWVGRARTLQSDLIKRWLALYG</sequence>
<dbReference type="InterPro" id="IPR006311">
    <property type="entry name" value="TAT_signal"/>
</dbReference>
<keyword evidence="4" id="KW-0121">Carboxypeptidase</keyword>